<accession>A0A9P6FGJ1</accession>
<dbReference type="Proteomes" id="UP000723463">
    <property type="component" value="Unassembled WGS sequence"/>
</dbReference>
<dbReference type="SUPFAM" id="SSF47616">
    <property type="entry name" value="GST C-terminal domain-like"/>
    <property type="match status" value="1"/>
</dbReference>
<name>A0A9P6FGJ1_9FUNG</name>
<gene>
    <name evidence="2" type="ORF">EC957_003521</name>
</gene>
<dbReference type="InterPro" id="IPR036282">
    <property type="entry name" value="Glutathione-S-Trfase_C_sf"/>
</dbReference>
<dbReference type="EMBL" id="JAAAXW010000018">
    <property type="protein sequence ID" value="KAF9549569.1"/>
    <property type="molecule type" value="Genomic_DNA"/>
</dbReference>
<proteinExistence type="predicted"/>
<protein>
    <recommendedName>
        <fullName evidence="1">GST C-terminal domain-containing protein</fullName>
    </recommendedName>
</protein>
<reference evidence="2" key="1">
    <citation type="journal article" date="2020" name="Fungal Divers.">
        <title>Resolving the Mortierellaceae phylogeny through synthesis of multi-gene phylogenetics and phylogenomics.</title>
        <authorList>
            <person name="Vandepol N."/>
            <person name="Liber J."/>
            <person name="Desiro A."/>
            <person name="Na H."/>
            <person name="Kennedy M."/>
            <person name="Barry K."/>
            <person name="Grigoriev I.V."/>
            <person name="Miller A.N."/>
            <person name="O'Donnell K."/>
            <person name="Stajich J.E."/>
            <person name="Bonito G."/>
        </authorList>
    </citation>
    <scope>NUCLEOTIDE SEQUENCE</scope>
    <source>
        <strain evidence="2">NRRL 2591</strain>
    </source>
</reference>
<evidence type="ECO:0000313" key="3">
    <source>
        <dbReference type="Proteomes" id="UP000723463"/>
    </source>
</evidence>
<feature type="domain" description="GST C-terminal" evidence="1">
    <location>
        <begin position="136"/>
        <end position="316"/>
    </location>
</feature>
<evidence type="ECO:0000259" key="1">
    <source>
        <dbReference type="PROSITE" id="PS50405"/>
    </source>
</evidence>
<keyword evidence="3" id="KW-1185">Reference proteome</keyword>
<comment type="caution">
    <text evidence="2">The sequence shown here is derived from an EMBL/GenBank/DDBJ whole genome shotgun (WGS) entry which is preliminary data.</text>
</comment>
<dbReference type="InterPro" id="IPR010987">
    <property type="entry name" value="Glutathione-S-Trfase_C-like"/>
</dbReference>
<sequence length="326" mass="36707">MPVETTKVQEQEKHSQQPTAFTLRSIAFSHYNEKARWGLDYYKVPYIEYRSLPICHMISMFKYKAKARPPGPGASVFVTPHLTVEHNSNNDSKEKEKETIILNDSKKILEFLSDQYAAPANSNGKSSAPPNLYSNDEASKAKIQALEERFNTMIGPHVRRVVYYEVLLHSPRSVARSLGQHDNAGKLQSWIWSLFLPIFVWMLCKAMHVNETSAARSRDVLKREFEHLSRVLESGPPGPAYLVGNQFTAADLTLASLGGLAVGVTNEDGYGAWVPSIQDMARPEGRKFMEELRATTAGQHIMECYKLHRGHKVPGSGYGFSFFGLW</sequence>
<evidence type="ECO:0000313" key="2">
    <source>
        <dbReference type="EMBL" id="KAF9549569.1"/>
    </source>
</evidence>
<dbReference type="AlphaFoldDB" id="A0A9P6FGJ1"/>
<organism evidence="2 3">
    <name type="scientific">Mortierella hygrophila</name>
    <dbReference type="NCBI Taxonomy" id="979708"/>
    <lineage>
        <taxon>Eukaryota</taxon>
        <taxon>Fungi</taxon>
        <taxon>Fungi incertae sedis</taxon>
        <taxon>Mucoromycota</taxon>
        <taxon>Mortierellomycotina</taxon>
        <taxon>Mortierellomycetes</taxon>
        <taxon>Mortierellales</taxon>
        <taxon>Mortierellaceae</taxon>
        <taxon>Mortierella</taxon>
    </lineage>
</organism>
<dbReference type="PROSITE" id="PS50405">
    <property type="entry name" value="GST_CTER"/>
    <property type="match status" value="1"/>
</dbReference>